<evidence type="ECO:0000256" key="3">
    <source>
        <dbReference type="ARBA" id="ARBA00023163"/>
    </source>
</evidence>
<dbReference type="PANTHER" id="PTHR43280:SF31">
    <property type="entry name" value="TRANSCRIPTIONAL REGULATORY PROTEIN"/>
    <property type="match status" value="1"/>
</dbReference>
<feature type="domain" description="HTH araC/xylS-type" evidence="4">
    <location>
        <begin position="99"/>
        <end position="178"/>
    </location>
</feature>
<reference evidence="5 6" key="1">
    <citation type="submission" date="2021-11" db="EMBL/GenBank/DDBJ databases">
        <title>Aliifidinibius sp. nov., a new bacterium isolated from saline soil.</title>
        <authorList>
            <person name="Galisteo C."/>
            <person name="De La Haba R."/>
            <person name="Sanchez-Porro C."/>
            <person name="Ventosa A."/>
        </authorList>
    </citation>
    <scope>NUCLEOTIDE SEQUENCE [LARGE SCALE GENOMIC DNA]</scope>
    <source>
        <strain evidence="5 6">KACC 190600</strain>
    </source>
</reference>
<comment type="caution">
    <text evidence="5">The sequence shown here is derived from an EMBL/GenBank/DDBJ whole genome shotgun (WGS) entry which is preliminary data.</text>
</comment>
<keyword evidence="2" id="KW-0238">DNA-binding</keyword>
<dbReference type="Pfam" id="PF12833">
    <property type="entry name" value="HTH_18"/>
    <property type="match status" value="1"/>
</dbReference>
<gene>
    <name evidence="5" type="ORF">LQ318_12855</name>
</gene>
<evidence type="ECO:0000256" key="2">
    <source>
        <dbReference type="ARBA" id="ARBA00023125"/>
    </source>
</evidence>
<dbReference type="EMBL" id="JAJNDC010000003">
    <property type="protein sequence ID" value="MCW9713794.1"/>
    <property type="molecule type" value="Genomic_DNA"/>
</dbReference>
<keyword evidence="1" id="KW-0805">Transcription regulation</keyword>
<evidence type="ECO:0000313" key="6">
    <source>
        <dbReference type="Proteomes" id="UP001207337"/>
    </source>
</evidence>
<dbReference type="Proteomes" id="UP001207337">
    <property type="component" value="Unassembled WGS sequence"/>
</dbReference>
<dbReference type="InterPro" id="IPR009057">
    <property type="entry name" value="Homeodomain-like_sf"/>
</dbReference>
<dbReference type="SUPFAM" id="SSF46689">
    <property type="entry name" value="Homeodomain-like"/>
    <property type="match status" value="1"/>
</dbReference>
<protein>
    <submittedName>
        <fullName evidence="5">AraC family transcriptional regulator</fullName>
    </submittedName>
</protein>
<dbReference type="PANTHER" id="PTHR43280">
    <property type="entry name" value="ARAC-FAMILY TRANSCRIPTIONAL REGULATOR"/>
    <property type="match status" value="1"/>
</dbReference>
<proteinExistence type="predicted"/>
<sequence>MAQQQHFHIKNMVCSHCAEVLETKLREAGFDIQHIELGELTLDQPISAEEYEQLVTVVRDNGFDLINDEAGQTVEQIKQLIIQLVRGEQQLDGNLSEFLSQHIHKDYQQLSRLFSSVEGKSIERYYILQKIERAKELIVYGEQSLSEIAFNLDYSSQQHFSRQFKKETGLAPSHFKEIKENKRTPIDQL</sequence>
<dbReference type="SMART" id="SM00342">
    <property type="entry name" value="HTH_ARAC"/>
    <property type="match status" value="1"/>
</dbReference>
<dbReference type="Gene3D" id="3.30.70.100">
    <property type="match status" value="1"/>
</dbReference>
<keyword evidence="3" id="KW-0804">Transcription</keyword>
<dbReference type="RefSeq" id="WP_265790734.1">
    <property type="nucleotide sequence ID" value="NZ_BAABRS010000003.1"/>
</dbReference>
<accession>A0ABT3Q115</accession>
<dbReference type="InterPro" id="IPR020449">
    <property type="entry name" value="Tscrpt_reg_AraC-type_HTH"/>
</dbReference>
<dbReference type="PRINTS" id="PR00032">
    <property type="entry name" value="HTHARAC"/>
</dbReference>
<dbReference type="InterPro" id="IPR018060">
    <property type="entry name" value="HTH_AraC"/>
</dbReference>
<name>A0ABT3Q115_9BACT</name>
<dbReference type="Gene3D" id="1.10.10.60">
    <property type="entry name" value="Homeodomain-like"/>
    <property type="match status" value="1"/>
</dbReference>
<evidence type="ECO:0000259" key="4">
    <source>
        <dbReference type="PROSITE" id="PS01124"/>
    </source>
</evidence>
<keyword evidence="6" id="KW-1185">Reference proteome</keyword>
<organism evidence="5 6">
    <name type="scientific">Fodinibius salicampi</name>
    <dbReference type="NCBI Taxonomy" id="1920655"/>
    <lineage>
        <taxon>Bacteria</taxon>
        <taxon>Pseudomonadati</taxon>
        <taxon>Balneolota</taxon>
        <taxon>Balneolia</taxon>
        <taxon>Balneolales</taxon>
        <taxon>Balneolaceae</taxon>
        <taxon>Fodinibius</taxon>
    </lineage>
</organism>
<evidence type="ECO:0000256" key="1">
    <source>
        <dbReference type="ARBA" id="ARBA00023015"/>
    </source>
</evidence>
<dbReference type="PROSITE" id="PS01124">
    <property type="entry name" value="HTH_ARAC_FAMILY_2"/>
    <property type="match status" value="1"/>
</dbReference>
<evidence type="ECO:0000313" key="5">
    <source>
        <dbReference type="EMBL" id="MCW9713794.1"/>
    </source>
</evidence>